<evidence type="ECO:0000256" key="2">
    <source>
        <dbReference type="ARBA" id="ARBA00022448"/>
    </source>
</evidence>
<keyword evidence="5" id="KW-0676">Redox-active center</keyword>
<gene>
    <name evidence="9" type="ordered locus">wcw_0300</name>
</gene>
<dbReference type="HOGENOM" id="CLU_090389_10_3_0"/>
<dbReference type="PROSITE" id="PS00194">
    <property type="entry name" value="THIOREDOXIN_1"/>
    <property type="match status" value="1"/>
</dbReference>
<dbReference type="Gene3D" id="3.40.30.10">
    <property type="entry name" value="Glutaredoxin"/>
    <property type="match status" value="1"/>
</dbReference>
<dbReference type="InterPro" id="IPR013766">
    <property type="entry name" value="Thioredoxin_domain"/>
</dbReference>
<dbReference type="GO" id="GO:0015035">
    <property type="term" value="F:protein-disulfide reductase activity"/>
    <property type="evidence" value="ECO:0007669"/>
    <property type="project" value="UniProtKB-UniRule"/>
</dbReference>
<reference evidence="9 10" key="1">
    <citation type="journal article" date="2010" name="PLoS ONE">
        <title>The Waddlia genome: a window into chlamydial biology.</title>
        <authorList>
            <person name="Bertelli C."/>
            <person name="Collyn F."/>
            <person name="Croxatto A."/>
            <person name="Ruckert C."/>
            <person name="Polkinghorne A."/>
            <person name="Kebbi-Beghdadi C."/>
            <person name="Goesmann A."/>
            <person name="Vaughan L."/>
            <person name="Greub G."/>
        </authorList>
    </citation>
    <scope>NUCLEOTIDE SEQUENCE [LARGE SCALE GENOMIC DNA]</scope>
    <source>
        <strain evidence="10">ATCC VR-1470 / WSU 86-1044</strain>
    </source>
</reference>
<dbReference type="PRINTS" id="PR00421">
    <property type="entry name" value="THIOREDOXIN"/>
</dbReference>
<keyword evidence="3" id="KW-0249">Electron transport</keyword>
<dbReference type="InterPro" id="IPR036249">
    <property type="entry name" value="Thioredoxin-like_sf"/>
</dbReference>
<keyword evidence="4" id="KW-1015">Disulfide bond</keyword>
<feature type="signal peptide" evidence="7">
    <location>
        <begin position="1"/>
        <end position="20"/>
    </location>
</feature>
<dbReference type="Proteomes" id="UP000001505">
    <property type="component" value="Chromosome"/>
</dbReference>
<dbReference type="RefSeq" id="WP_013181403.1">
    <property type="nucleotide sequence ID" value="NC_014225.1"/>
</dbReference>
<keyword evidence="2" id="KW-0813">Transport</keyword>
<dbReference type="InterPro" id="IPR017937">
    <property type="entry name" value="Thioredoxin_CS"/>
</dbReference>
<dbReference type="EMBL" id="CP001928">
    <property type="protein sequence ID" value="ADI37675.1"/>
    <property type="molecule type" value="Genomic_DNA"/>
</dbReference>
<dbReference type="InterPro" id="IPR005746">
    <property type="entry name" value="Thioredoxin"/>
</dbReference>
<evidence type="ECO:0000256" key="4">
    <source>
        <dbReference type="ARBA" id="ARBA00023157"/>
    </source>
</evidence>
<dbReference type="AlphaFoldDB" id="D6YU64"/>
<dbReference type="GO" id="GO:0045454">
    <property type="term" value="P:cell redox homeostasis"/>
    <property type="evidence" value="ECO:0007669"/>
    <property type="project" value="TreeGrafter"/>
</dbReference>
<evidence type="ECO:0000256" key="3">
    <source>
        <dbReference type="ARBA" id="ARBA00022982"/>
    </source>
</evidence>
<dbReference type="STRING" id="716544.wcw_0300"/>
<evidence type="ECO:0000256" key="6">
    <source>
        <dbReference type="NCBIfam" id="TIGR01068"/>
    </source>
</evidence>
<dbReference type="PANTHER" id="PTHR45663">
    <property type="entry name" value="GEO12009P1"/>
    <property type="match status" value="1"/>
</dbReference>
<keyword evidence="10" id="KW-1185">Reference proteome</keyword>
<evidence type="ECO:0000256" key="7">
    <source>
        <dbReference type="SAM" id="SignalP"/>
    </source>
</evidence>
<name>D6YU64_WADCW</name>
<dbReference type="CDD" id="cd02947">
    <property type="entry name" value="TRX_family"/>
    <property type="match status" value="1"/>
</dbReference>
<dbReference type="NCBIfam" id="TIGR01068">
    <property type="entry name" value="thioredoxin"/>
    <property type="match status" value="1"/>
</dbReference>
<feature type="chain" id="PRO_5003091390" description="Thioredoxin" evidence="7">
    <location>
        <begin position="21"/>
        <end position="137"/>
    </location>
</feature>
<organism evidence="9 10">
    <name type="scientific">Waddlia chondrophila (strain ATCC VR-1470 / WSU 86-1044)</name>
    <dbReference type="NCBI Taxonomy" id="716544"/>
    <lineage>
        <taxon>Bacteria</taxon>
        <taxon>Pseudomonadati</taxon>
        <taxon>Chlamydiota</taxon>
        <taxon>Chlamydiia</taxon>
        <taxon>Parachlamydiales</taxon>
        <taxon>Waddliaceae</taxon>
        <taxon>Waddlia</taxon>
    </lineage>
</organism>
<proteinExistence type="inferred from homology"/>
<comment type="similarity">
    <text evidence="1">Belongs to the thioredoxin family.</text>
</comment>
<evidence type="ECO:0000259" key="8">
    <source>
        <dbReference type="PROSITE" id="PS51352"/>
    </source>
</evidence>
<evidence type="ECO:0000256" key="5">
    <source>
        <dbReference type="ARBA" id="ARBA00023284"/>
    </source>
</evidence>
<keyword evidence="7" id="KW-0732">Signal</keyword>
<sequence length="137" mass="15354">MSKYLLCLLMIFSAFSVSYANILEVNLDEYVQASNVEHWDDSNFDHAIEEGIVVVDFYAEWCPPCRKFGPVFEQVAGELEGSALFGKVNVDNGRRVASQYSVSSIPTIILFKDGKEIQRKTGGMDAEAFRSWVESAL</sequence>
<evidence type="ECO:0000313" key="9">
    <source>
        <dbReference type="EMBL" id="ADI37675.1"/>
    </source>
</evidence>
<accession>D6YU64</accession>
<dbReference type="SUPFAM" id="SSF52833">
    <property type="entry name" value="Thioredoxin-like"/>
    <property type="match status" value="1"/>
</dbReference>
<evidence type="ECO:0000256" key="1">
    <source>
        <dbReference type="ARBA" id="ARBA00008987"/>
    </source>
</evidence>
<dbReference type="KEGG" id="wch:wcw_0300"/>
<feature type="domain" description="Thioredoxin" evidence="8">
    <location>
        <begin position="6"/>
        <end position="137"/>
    </location>
</feature>
<dbReference type="eggNOG" id="COG3118">
    <property type="taxonomic scope" value="Bacteria"/>
</dbReference>
<protein>
    <recommendedName>
        <fullName evidence="6">Thioredoxin</fullName>
    </recommendedName>
</protein>
<dbReference type="PANTHER" id="PTHR45663:SF11">
    <property type="entry name" value="GEO12009P1"/>
    <property type="match status" value="1"/>
</dbReference>
<dbReference type="Pfam" id="PF00085">
    <property type="entry name" value="Thioredoxin"/>
    <property type="match status" value="1"/>
</dbReference>
<dbReference type="GO" id="GO:0005829">
    <property type="term" value="C:cytosol"/>
    <property type="evidence" value="ECO:0007669"/>
    <property type="project" value="TreeGrafter"/>
</dbReference>
<evidence type="ECO:0000313" key="10">
    <source>
        <dbReference type="Proteomes" id="UP000001505"/>
    </source>
</evidence>
<dbReference type="PROSITE" id="PS51352">
    <property type="entry name" value="THIOREDOXIN_2"/>
    <property type="match status" value="1"/>
</dbReference>